<dbReference type="STRING" id="1448321.A0A317X0Z8"/>
<name>A0A317X0Z8_9EURO</name>
<dbReference type="GO" id="GO:0003824">
    <property type="term" value="F:catalytic activity"/>
    <property type="evidence" value="ECO:0007669"/>
    <property type="project" value="InterPro"/>
</dbReference>
<dbReference type="SUPFAM" id="SSF53167">
    <property type="entry name" value="Purine and uridine phosphorylases"/>
    <property type="match status" value="1"/>
</dbReference>
<gene>
    <name evidence="1" type="ORF">BO70DRAFT_357401</name>
</gene>
<dbReference type="Gene3D" id="3.40.50.1580">
    <property type="entry name" value="Nucleoside phosphorylase domain"/>
    <property type="match status" value="1"/>
</dbReference>
<proteinExistence type="predicted"/>
<dbReference type="GO" id="GO:0009116">
    <property type="term" value="P:nucleoside metabolic process"/>
    <property type="evidence" value="ECO:0007669"/>
    <property type="project" value="InterPro"/>
</dbReference>
<protein>
    <submittedName>
        <fullName evidence="1">Purine and uridine phosphorylase</fullName>
    </submittedName>
</protein>
<dbReference type="InterPro" id="IPR035994">
    <property type="entry name" value="Nucleoside_phosphorylase_sf"/>
</dbReference>
<dbReference type="RefSeq" id="XP_025404005.1">
    <property type="nucleotide sequence ID" value="XM_025542028.1"/>
</dbReference>
<accession>A0A317X0Z8</accession>
<sequence length="349" mass="37853">MSAVRFMLDEEHSLTRRSPLARYICGRLSGYNVVIVTLSINAQGKVFTAVAACELRANFPNLVHFLLVGIGGGVPSQGTDVRLGDVVIGAPGDQHAGIVQYDLGKEQIDGFVRRGYLAPPPRDLLEILPLEMSTLESKFTSSVKKVQDRCLYPQFIRPPPEQDLLFESTYPHSPGNDSCECCDRCYVIPRSPRENDTMPTIHYGLIASGDRVIKNAIKRDELAREAGGAICFEMEAAGLMNDFPCLVIRGICDYCDSHKNDAWHEYAAVAAAAVAKEILELIHPGISPTKDPGTIVNIPRIEDTSANVQGDGPHLDAGLCPTVFSGTFNSGHGKQYNIGCVTGGSLFFG</sequence>
<dbReference type="GeneID" id="37064265"/>
<dbReference type="EMBL" id="MSFL01000001">
    <property type="protein sequence ID" value="PWY92266.1"/>
    <property type="molecule type" value="Genomic_DNA"/>
</dbReference>
<dbReference type="PANTHER" id="PTHR46082:SF11">
    <property type="entry name" value="AAA+ ATPASE DOMAIN-CONTAINING PROTEIN-RELATED"/>
    <property type="match status" value="1"/>
</dbReference>
<organism evidence="1 2">
    <name type="scientific">Aspergillus heteromorphus CBS 117.55</name>
    <dbReference type="NCBI Taxonomy" id="1448321"/>
    <lineage>
        <taxon>Eukaryota</taxon>
        <taxon>Fungi</taxon>
        <taxon>Dikarya</taxon>
        <taxon>Ascomycota</taxon>
        <taxon>Pezizomycotina</taxon>
        <taxon>Eurotiomycetes</taxon>
        <taxon>Eurotiomycetidae</taxon>
        <taxon>Eurotiales</taxon>
        <taxon>Aspergillaceae</taxon>
        <taxon>Aspergillus</taxon>
        <taxon>Aspergillus subgen. Circumdati</taxon>
    </lineage>
</organism>
<dbReference type="OrthoDB" id="1577640at2759"/>
<dbReference type="Proteomes" id="UP000247233">
    <property type="component" value="Unassembled WGS sequence"/>
</dbReference>
<reference evidence="1 2" key="1">
    <citation type="submission" date="2016-12" db="EMBL/GenBank/DDBJ databases">
        <title>The genomes of Aspergillus section Nigri reveals drivers in fungal speciation.</title>
        <authorList>
            <consortium name="DOE Joint Genome Institute"/>
            <person name="Vesth T.C."/>
            <person name="Nybo J."/>
            <person name="Theobald S."/>
            <person name="Brandl J."/>
            <person name="Frisvad J.C."/>
            <person name="Nielsen K.F."/>
            <person name="Lyhne E.K."/>
            <person name="Kogle M.E."/>
            <person name="Kuo A."/>
            <person name="Riley R."/>
            <person name="Clum A."/>
            <person name="Nolan M."/>
            <person name="Lipzen A."/>
            <person name="Salamov A."/>
            <person name="Henrissat B."/>
            <person name="Wiebenga A."/>
            <person name="De Vries R.P."/>
            <person name="Grigoriev I.V."/>
            <person name="Mortensen U.H."/>
            <person name="Andersen M.R."/>
            <person name="Baker S.E."/>
        </authorList>
    </citation>
    <scope>NUCLEOTIDE SEQUENCE [LARGE SCALE GENOMIC DNA]</scope>
    <source>
        <strain evidence="1 2">CBS 117.55</strain>
    </source>
</reference>
<dbReference type="InterPro" id="IPR053137">
    <property type="entry name" value="NLR-like"/>
</dbReference>
<dbReference type="PANTHER" id="PTHR46082">
    <property type="entry name" value="ATP/GTP-BINDING PROTEIN-RELATED"/>
    <property type="match status" value="1"/>
</dbReference>
<evidence type="ECO:0000313" key="1">
    <source>
        <dbReference type="EMBL" id="PWY92266.1"/>
    </source>
</evidence>
<dbReference type="AlphaFoldDB" id="A0A317X0Z8"/>
<dbReference type="VEuPathDB" id="FungiDB:BO70DRAFT_357401"/>
<keyword evidence="2" id="KW-1185">Reference proteome</keyword>
<evidence type="ECO:0000313" key="2">
    <source>
        <dbReference type="Proteomes" id="UP000247233"/>
    </source>
</evidence>
<comment type="caution">
    <text evidence="1">The sequence shown here is derived from an EMBL/GenBank/DDBJ whole genome shotgun (WGS) entry which is preliminary data.</text>
</comment>